<dbReference type="AlphaFoldDB" id="A0A0D2G3F4"/>
<dbReference type="GO" id="GO:0061630">
    <property type="term" value="F:ubiquitin protein ligase activity"/>
    <property type="evidence" value="ECO:0007669"/>
    <property type="project" value="InterPro"/>
</dbReference>
<feature type="domain" description="Zinc finger RING-type eukaryotic" evidence="5">
    <location>
        <begin position="240"/>
        <end position="274"/>
    </location>
</feature>
<evidence type="ECO:0000313" key="6">
    <source>
        <dbReference type="EMBL" id="KIW93217.1"/>
    </source>
</evidence>
<reference evidence="6" key="1">
    <citation type="submission" date="2015-01" db="EMBL/GenBank/DDBJ databases">
        <title>The Genome Sequence of Cladophialophora bantiana CBS 173.52.</title>
        <authorList>
            <consortium name="The Broad Institute Genomics Platform"/>
            <person name="Cuomo C."/>
            <person name="de Hoog S."/>
            <person name="Gorbushina A."/>
            <person name="Stielow B."/>
            <person name="Teixiera M."/>
            <person name="Abouelleil A."/>
            <person name="Chapman S.B."/>
            <person name="Priest M."/>
            <person name="Young S.K."/>
            <person name="Wortman J."/>
            <person name="Nusbaum C."/>
            <person name="Birren B."/>
        </authorList>
    </citation>
    <scope>NUCLEOTIDE SEQUENCE [LARGE SCALE GENOMIC DNA]</scope>
    <source>
        <strain evidence="6">CBS 173.52</strain>
    </source>
</reference>
<dbReference type="InterPro" id="IPR013083">
    <property type="entry name" value="Znf_RING/FYVE/PHD"/>
</dbReference>
<dbReference type="GeneID" id="27698750"/>
<dbReference type="InterPro" id="IPR017907">
    <property type="entry name" value="Znf_RING_CS"/>
</dbReference>
<dbReference type="Proteomes" id="UP000053789">
    <property type="component" value="Unassembled WGS sequence"/>
</dbReference>
<evidence type="ECO:0000256" key="4">
    <source>
        <dbReference type="SAM" id="MobiDB-lite"/>
    </source>
</evidence>
<dbReference type="RefSeq" id="XP_016619886.1">
    <property type="nucleotide sequence ID" value="XM_016763562.1"/>
</dbReference>
<dbReference type="EMBL" id="KN846987">
    <property type="protein sequence ID" value="KIW93217.1"/>
    <property type="molecule type" value="Genomic_DNA"/>
</dbReference>
<dbReference type="PROSITE" id="PS00518">
    <property type="entry name" value="ZF_RING_1"/>
    <property type="match status" value="1"/>
</dbReference>
<organism evidence="6 7">
    <name type="scientific">Cladophialophora bantiana (strain ATCC 10958 / CBS 173.52 / CDC B-1940 / NIH 8579)</name>
    <name type="common">Xylohypha bantiana</name>
    <dbReference type="NCBI Taxonomy" id="1442370"/>
    <lineage>
        <taxon>Eukaryota</taxon>
        <taxon>Fungi</taxon>
        <taxon>Dikarya</taxon>
        <taxon>Ascomycota</taxon>
        <taxon>Pezizomycotina</taxon>
        <taxon>Eurotiomycetes</taxon>
        <taxon>Chaetothyriomycetidae</taxon>
        <taxon>Chaetothyriales</taxon>
        <taxon>Herpotrichiellaceae</taxon>
        <taxon>Cladophialophora</taxon>
    </lineage>
</organism>
<dbReference type="InterPro" id="IPR027370">
    <property type="entry name" value="Znf-RING_euk"/>
</dbReference>
<keyword evidence="1" id="KW-0479">Metal-binding</keyword>
<keyword evidence="2" id="KW-0863">Zinc-finger</keyword>
<name>A0A0D2G3F4_CLAB1</name>
<gene>
    <name evidence="6" type="ORF">Z519_05822</name>
</gene>
<dbReference type="Gene3D" id="3.30.40.10">
    <property type="entry name" value="Zinc/RING finger domain, C3HC4 (zinc finger)"/>
    <property type="match status" value="1"/>
</dbReference>
<feature type="region of interest" description="Disordered" evidence="4">
    <location>
        <begin position="92"/>
        <end position="206"/>
    </location>
</feature>
<dbReference type="PANTHER" id="PTHR13063">
    <property type="entry name" value="ENOS INTERACTING PROTEIN"/>
    <property type="match status" value="1"/>
</dbReference>
<evidence type="ECO:0000259" key="5">
    <source>
        <dbReference type="Pfam" id="PF13445"/>
    </source>
</evidence>
<evidence type="ECO:0000256" key="3">
    <source>
        <dbReference type="ARBA" id="ARBA00022833"/>
    </source>
</evidence>
<protein>
    <recommendedName>
        <fullName evidence="5">Zinc finger RING-type eukaryotic domain-containing protein</fullName>
    </recommendedName>
</protein>
<feature type="compositionally biased region" description="Basic and acidic residues" evidence="4">
    <location>
        <begin position="139"/>
        <end position="162"/>
    </location>
</feature>
<dbReference type="InterPro" id="IPR016818">
    <property type="entry name" value="NOSIP"/>
</dbReference>
<sequence length="365" mass="40264">MSHSKRNTALAFFTSHERSLLRSSWGSQSTRLTRDSFLPFGYCRLCLGYARSPVACGDGNSGNRKVHLFCRECALNDLMAQRKEIKRLEREAEMREREEREQKARDEEERRRKELERFERTAMGFADVGSEEMGRKRKREAEELHSHRSESQSHGDEDNEKNKKPKSSEASFWIPGSDSLSASTTTSSKPKQQKLHPLCPASTPGDKHNYSLKSLITVDFAETEPEKGAGAKADEPTRICPSCKKALTNTSRPVLGTAEECGHVICGACADLFLGGTNSNSVSSKEERGTKASIYCYVCEADLSGDSHGAGDSGDKENKDKNQKHKGRKDSIHKVGRLVEISCEGTGFAGGGSSVAKRDGVAFQC</sequence>
<dbReference type="GO" id="GO:0008270">
    <property type="term" value="F:zinc ion binding"/>
    <property type="evidence" value="ECO:0007669"/>
    <property type="project" value="UniProtKB-KW"/>
</dbReference>
<keyword evidence="7" id="KW-1185">Reference proteome</keyword>
<dbReference type="PANTHER" id="PTHR13063:SF10">
    <property type="entry name" value="NITRIC OXIDE SYNTHASE-INTERACTING PROTEIN"/>
    <property type="match status" value="1"/>
</dbReference>
<evidence type="ECO:0000313" key="7">
    <source>
        <dbReference type="Proteomes" id="UP000053789"/>
    </source>
</evidence>
<feature type="region of interest" description="Disordered" evidence="4">
    <location>
        <begin position="307"/>
        <end position="333"/>
    </location>
</feature>
<dbReference type="Pfam" id="PF13445">
    <property type="entry name" value="zf-RING_UBOX"/>
    <property type="match status" value="1"/>
</dbReference>
<dbReference type="OrthoDB" id="116827at2759"/>
<feature type="compositionally biased region" description="Low complexity" evidence="4">
    <location>
        <begin position="177"/>
        <end position="188"/>
    </location>
</feature>
<evidence type="ECO:0000256" key="2">
    <source>
        <dbReference type="ARBA" id="ARBA00022771"/>
    </source>
</evidence>
<accession>A0A0D2G3F4</accession>
<evidence type="ECO:0000256" key="1">
    <source>
        <dbReference type="ARBA" id="ARBA00022723"/>
    </source>
</evidence>
<feature type="compositionally biased region" description="Basic and acidic residues" evidence="4">
    <location>
        <begin position="92"/>
        <end position="120"/>
    </location>
</feature>
<keyword evidence="3" id="KW-0862">Zinc</keyword>
<dbReference type="GO" id="GO:0005634">
    <property type="term" value="C:nucleus"/>
    <property type="evidence" value="ECO:0007669"/>
    <property type="project" value="TreeGrafter"/>
</dbReference>
<dbReference type="HOGENOM" id="CLU_053742_1_1_1"/>
<proteinExistence type="predicted"/>